<dbReference type="InterPro" id="IPR037120">
    <property type="entry name" value="Haem_peroxidase_sf_animal"/>
</dbReference>
<evidence type="ECO:0000256" key="5">
    <source>
        <dbReference type="ARBA" id="ARBA00022729"/>
    </source>
</evidence>
<evidence type="ECO:0000256" key="2">
    <source>
        <dbReference type="ARBA" id="ARBA00022525"/>
    </source>
</evidence>
<keyword evidence="4" id="KW-0479">Metal-binding</keyword>
<accession>A0A6J0C9D4</accession>
<dbReference type="GO" id="GO:0020037">
    <property type="term" value="F:heme binding"/>
    <property type="evidence" value="ECO:0007669"/>
    <property type="project" value="InterPro"/>
</dbReference>
<dbReference type="OrthoDB" id="823504at2759"/>
<keyword evidence="9" id="KW-1133">Transmembrane helix</keyword>
<sequence length="793" mass="88568">MILAPNDSDRWAYAMYGIEKPMERISAKGVMAGSVATLAVLWISLQGMGFVAQPSTIDASRLPISMQNYLSFSAGFPSLTRRDELRMNSRRFLGGSSFPVIGPEAINSSIDFAEMLVDQMARLEANIAGAGISFSNDSPTHGQYAHWYPTMEAHKKSVSALVVVKASSYLAQNNCQRSGFRNERCARFISTLKMEDTVIGRNCANEHRIDCDGGSRYRTIDGTCNNLDNPRWGSVMTAYSRILFPNYADGIQALRRPERRGKELPGPRSVSTSISPSDNQETDSTKTLAVMQWTQFVANDVSHTPMRKMVTNNKPITCCRSNGFFLAPRHTHPDCAPISIPDNDPVYGKERIRCMNYVRSMPTVRPDCSFGPTEQVNQVTHFLDGSTVYGSTSKTARELRAFSDGLLRVSLKNGSEYLPTAVSEPASLCRDNGCYAAGDFRVNHVPHLAVMHTIWLREHNRIARELARLNPIWSDEIIFQEARRVVIAEIQHITYNEWLPVILGTNQTRYGHLFPVTANRASQLYDSRENPSITNEAATAVFRFMNSLVQGKLRMHDEARSVTGSLKLHEHFGKSKVIEDAGFLDSLIRGLTTQNSQKMDVKLVSDMTQKLHKTHGNLGLDSMSLDIQRGRDHGIPGYNHYREHCGLSLASTFDEFLDTIPIEVVEKLSMLYNHPNDVDLVVGGMAERPSHGGLLGPTLSCLVSEQFDTIRRSDRFFYNSASPPHPFTGDQLHALRNVSLARIFCENGDNIASMQPHVFLKLQLGNELAPCDDYEAIPTVDLFAWAEKAKAYR</sequence>
<dbReference type="InterPro" id="IPR019791">
    <property type="entry name" value="Haem_peroxidase_animal"/>
</dbReference>
<dbReference type="GeneID" id="107227370"/>
<dbReference type="GO" id="GO:0006979">
    <property type="term" value="P:response to oxidative stress"/>
    <property type="evidence" value="ECO:0007669"/>
    <property type="project" value="InterPro"/>
</dbReference>
<dbReference type="GO" id="GO:0005576">
    <property type="term" value="C:extracellular region"/>
    <property type="evidence" value="ECO:0007669"/>
    <property type="project" value="UniProtKB-SubCell"/>
</dbReference>
<dbReference type="GO" id="GO:0004601">
    <property type="term" value="F:peroxidase activity"/>
    <property type="evidence" value="ECO:0007669"/>
    <property type="project" value="UniProtKB-KW"/>
</dbReference>
<dbReference type="PANTHER" id="PTHR11475:SF125">
    <property type="entry name" value="GH11385P"/>
    <property type="match status" value="1"/>
</dbReference>
<evidence type="ECO:0000256" key="4">
    <source>
        <dbReference type="ARBA" id="ARBA00022617"/>
    </source>
</evidence>
<keyword evidence="5" id="KW-0732">Signal</keyword>
<keyword evidence="6" id="KW-0560">Oxidoreductase</keyword>
<evidence type="ECO:0000313" key="11">
    <source>
        <dbReference type="RefSeq" id="XP_015523976.1"/>
    </source>
</evidence>
<comment type="subcellular location">
    <subcellularLocation>
        <location evidence="1">Secreted</location>
    </subcellularLocation>
</comment>
<dbReference type="FunFam" id="1.10.640.10:FF:000003">
    <property type="entry name" value="chorion peroxidase"/>
    <property type="match status" value="1"/>
</dbReference>
<keyword evidence="3 11" id="KW-0575">Peroxidase</keyword>
<evidence type="ECO:0000256" key="7">
    <source>
        <dbReference type="ARBA" id="ARBA00023004"/>
    </source>
</evidence>
<dbReference type="PRINTS" id="PR00457">
    <property type="entry name" value="ANPEROXIDASE"/>
</dbReference>
<keyword evidence="7" id="KW-0408">Iron</keyword>
<feature type="region of interest" description="Disordered" evidence="8">
    <location>
        <begin position="257"/>
        <end position="283"/>
    </location>
</feature>
<evidence type="ECO:0000313" key="10">
    <source>
        <dbReference type="Proteomes" id="UP000829291"/>
    </source>
</evidence>
<dbReference type="Pfam" id="PF03098">
    <property type="entry name" value="An_peroxidase"/>
    <property type="match status" value="1"/>
</dbReference>
<dbReference type="AlphaFoldDB" id="A0A6J0C9D4"/>
<evidence type="ECO:0000256" key="3">
    <source>
        <dbReference type="ARBA" id="ARBA00022559"/>
    </source>
</evidence>
<keyword evidence="9" id="KW-0472">Membrane</keyword>
<keyword evidence="10" id="KW-1185">Reference proteome</keyword>
<proteinExistence type="predicted"/>
<dbReference type="InterPro" id="IPR010255">
    <property type="entry name" value="Haem_peroxidase_sf"/>
</dbReference>
<dbReference type="PANTHER" id="PTHR11475">
    <property type="entry name" value="OXIDASE/PEROXIDASE"/>
    <property type="match status" value="1"/>
</dbReference>
<keyword evidence="9" id="KW-0812">Transmembrane</keyword>
<name>A0A6J0C9D4_NEOLC</name>
<evidence type="ECO:0000256" key="8">
    <source>
        <dbReference type="SAM" id="MobiDB-lite"/>
    </source>
</evidence>
<keyword evidence="4" id="KW-0349">Heme</keyword>
<gene>
    <name evidence="11" type="primary">LOC107227370</name>
</gene>
<dbReference type="RefSeq" id="XP_015523976.1">
    <property type="nucleotide sequence ID" value="XM_015668490.2"/>
</dbReference>
<dbReference type="CDD" id="cd09823">
    <property type="entry name" value="peroxinectin_like"/>
    <property type="match status" value="1"/>
</dbReference>
<organism evidence="11">
    <name type="scientific">Neodiprion lecontei</name>
    <name type="common">Redheaded pine sawfly</name>
    <dbReference type="NCBI Taxonomy" id="441921"/>
    <lineage>
        <taxon>Eukaryota</taxon>
        <taxon>Metazoa</taxon>
        <taxon>Ecdysozoa</taxon>
        <taxon>Arthropoda</taxon>
        <taxon>Hexapoda</taxon>
        <taxon>Insecta</taxon>
        <taxon>Pterygota</taxon>
        <taxon>Neoptera</taxon>
        <taxon>Endopterygota</taxon>
        <taxon>Hymenoptera</taxon>
        <taxon>Tenthredinoidea</taxon>
        <taxon>Diprionidae</taxon>
        <taxon>Diprioninae</taxon>
        <taxon>Neodiprion</taxon>
    </lineage>
</organism>
<evidence type="ECO:0000256" key="6">
    <source>
        <dbReference type="ARBA" id="ARBA00023002"/>
    </source>
</evidence>
<reference evidence="11" key="1">
    <citation type="submission" date="2025-08" db="UniProtKB">
        <authorList>
            <consortium name="RefSeq"/>
        </authorList>
    </citation>
    <scope>IDENTIFICATION</scope>
    <source>
        <tissue evidence="11">Thorax and Abdomen</tissue>
    </source>
</reference>
<dbReference type="KEGG" id="nlo:107227370"/>
<dbReference type="GO" id="GO:0022412">
    <property type="term" value="P:cellular process involved in reproduction in multicellular organism"/>
    <property type="evidence" value="ECO:0007669"/>
    <property type="project" value="UniProtKB-ARBA"/>
</dbReference>
<keyword evidence="2" id="KW-0964">Secreted</keyword>
<feature type="transmembrane region" description="Helical" evidence="9">
    <location>
        <begin position="30"/>
        <end position="52"/>
    </location>
</feature>
<dbReference type="Gene3D" id="1.10.640.10">
    <property type="entry name" value="Haem peroxidase domain superfamily, animal type"/>
    <property type="match status" value="1"/>
</dbReference>
<evidence type="ECO:0000256" key="9">
    <source>
        <dbReference type="SAM" id="Phobius"/>
    </source>
</evidence>
<dbReference type="Proteomes" id="UP000829291">
    <property type="component" value="Chromosome 1"/>
</dbReference>
<dbReference type="PROSITE" id="PS50292">
    <property type="entry name" value="PEROXIDASE_3"/>
    <property type="match status" value="1"/>
</dbReference>
<dbReference type="SUPFAM" id="SSF48113">
    <property type="entry name" value="Heme-dependent peroxidases"/>
    <property type="match status" value="1"/>
</dbReference>
<dbReference type="InParanoid" id="A0A6J0C9D4"/>
<feature type="compositionally biased region" description="Polar residues" evidence="8">
    <location>
        <begin position="269"/>
        <end position="279"/>
    </location>
</feature>
<protein>
    <submittedName>
        <fullName evidence="11">Peroxidase isoform X1</fullName>
    </submittedName>
</protein>
<evidence type="ECO:0000256" key="1">
    <source>
        <dbReference type="ARBA" id="ARBA00004613"/>
    </source>
</evidence>